<dbReference type="InterPro" id="IPR051126">
    <property type="entry name" value="Thiosulfate_sulfurtransferase"/>
</dbReference>
<dbReference type="PANTHER" id="PTHR43855:SF1">
    <property type="entry name" value="THIOSULFATE SULFURTRANSFERASE"/>
    <property type="match status" value="1"/>
</dbReference>
<sequence>MKHLLTAIASIAISSTVLAAQPLLSPAELSSSLSEPNVRVVDIRDPKSYDEGHIAGAVNAPYGQWRGPAANPGELPELTALTKLVQSIGLEPDTHAIIVSSGANDTDFGAAARVYWTLKVLGLDELSILNGGVKAWQGANLPLQSGSISVTTSSFEPSIDQTLITSRDQLVDVTSTPGSVRALLVDARPEGFFNGETRHTAAKVAGTLEGAVNVPHSLWFKPGTSEVVSQEQAVSLARQHGLDKPDQEIVSFCNTGHWAATNWFVLSELVGDDDVKLYAGSMVDWTQADQALPVQNAPGRLKQLWIDTKLWFETL</sequence>
<dbReference type="SUPFAM" id="SSF52821">
    <property type="entry name" value="Rhodanese/Cell cycle control phosphatase"/>
    <property type="match status" value="2"/>
</dbReference>
<evidence type="ECO:0000259" key="3">
    <source>
        <dbReference type="PROSITE" id="PS50206"/>
    </source>
</evidence>
<proteinExistence type="predicted"/>
<dbReference type="KEGG" id="boz:DBV39_08930"/>
<dbReference type="PROSITE" id="PS50206">
    <property type="entry name" value="RHODANESE_3"/>
    <property type="match status" value="2"/>
</dbReference>
<accession>A0A2R4XJ30</accession>
<organism evidence="4 5">
    <name type="scientific">Orrella marina</name>
    <dbReference type="NCBI Taxonomy" id="2163011"/>
    <lineage>
        <taxon>Bacteria</taxon>
        <taxon>Pseudomonadati</taxon>
        <taxon>Pseudomonadota</taxon>
        <taxon>Betaproteobacteria</taxon>
        <taxon>Burkholderiales</taxon>
        <taxon>Alcaligenaceae</taxon>
        <taxon>Orrella</taxon>
    </lineage>
</organism>
<dbReference type="GO" id="GO:0016740">
    <property type="term" value="F:transferase activity"/>
    <property type="evidence" value="ECO:0007669"/>
    <property type="project" value="UniProtKB-KW"/>
</dbReference>
<reference evidence="4 5" key="1">
    <citation type="submission" date="2018-04" db="EMBL/GenBank/DDBJ databases">
        <title>Bordetella sp. HZ20 isolated from seawater.</title>
        <authorList>
            <person name="Sun C."/>
        </authorList>
    </citation>
    <scope>NUCLEOTIDE SEQUENCE [LARGE SCALE GENOMIC DNA]</scope>
    <source>
        <strain evidence="4 5">HZ20</strain>
    </source>
</reference>
<keyword evidence="1" id="KW-0677">Repeat</keyword>
<name>A0A2R4XJ30_9BURK</name>
<feature type="domain" description="Rhodanese" evidence="3">
    <location>
        <begin position="34"/>
        <end position="145"/>
    </location>
</feature>
<feature type="domain" description="Rhodanese" evidence="3">
    <location>
        <begin position="178"/>
        <end position="290"/>
    </location>
</feature>
<keyword evidence="2" id="KW-0732">Signal</keyword>
<dbReference type="SMART" id="SM00450">
    <property type="entry name" value="RHOD"/>
    <property type="match status" value="2"/>
</dbReference>
<dbReference type="CDD" id="cd01448">
    <property type="entry name" value="TST_Repeat_1"/>
    <property type="match status" value="1"/>
</dbReference>
<dbReference type="EMBL" id="CP028901">
    <property type="protein sequence ID" value="AWB33810.1"/>
    <property type="molecule type" value="Genomic_DNA"/>
</dbReference>
<dbReference type="Pfam" id="PF00581">
    <property type="entry name" value="Rhodanese"/>
    <property type="match status" value="2"/>
</dbReference>
<protein>
    <submittedName>
        <fullName evidence="4">Sulfurtransferase</fullName>
    </submittedName>
</protein>
<dbReference type="Gene3D" id="3.40.250.10">
    <property type="entry name" value="Rhodanese-like domain"/>
    <property type="match status" value="2"/>
</dbReference>
<dbReference type="OrthoDB" id="9781034at2"/>
<dbReference type="RefSeq" id="WP_108621239.1">
    <property type="nucleotide sequence ID" value="NZ_CP028901.1"/>
</dbReference>
<dbReference type="PANTHER" id="PTHR43855">
    <property type="entry name" value="THIOSULFATE SULFURTRANSFERASE"/>
    <property type="match status" value="1"/>
</dbReference>
<feature type="chain" id="PRO_5015353241" evidence="2">
    <location>
        <begin position="20"/>
        <end position="315"/>
    </location>
</feature>
<dbReference type="InterPro" id="IPR001763">
    <property type="entry name" value="Rhodanese-like_dom"/>
</dbReference>
<dbReference type="InterPro" id="IPR036873">
    <property type="entry name" value="Rhodanese-like_dom_sf"/>
</dbReference>
<feature type="signal peptide" evidence="2">
    <location>
        <begin position="1"/>
        <end position="19"/>
    </location>
</feature>
<evidence type="ECO:0000256" key="1">
    <source>
        <dbReference type="ARBA" id="ARBA00022737"/>
    </source>
</evidence>
<dbReference type="AlphaFoldDB" id="A0A2R4XJ30"/>
<dbReference type="Proteomes" id="UP000244571">
    <property type="component" value="Chromosome"/>
</dbReference>
<evidence type="ECO:0000256" key="2">
    <source>
        <dbReference type="SAM" id="SignalP"/>
    </source>
</evidence>
<gene>
    <name evidence="4" type="ORF">DBV39_08930</name>
</gene>
<keyword evidence="5" id="KW-1185">Reference proteome</keyword>
<evidence type="ECO:0000313" key="4">
    <source>
        <dbReference type="EMBL" id="AWB33810.1"/>
    </source>
</evidence>
<keyword evidence="4" id="KW-0808">Transferase</keyword>
<evidence type="ECO:0000313" key="5">
    <source>
        <dbReference type="Proteomes" id="UP000244571"/>
    </source>
</evidence>